<dbReference type="AlphaFoldDB" id="B5YG87"/>
<keyword evidence="6" id="KW-1185">Reference proteome</keyword>
<dbReference type="Pfam" id="PF00675">
    <property type="entry name" value="Peptidase_M16"/>
    <property type="match status" value="1"/>
</dbReference>
<dbReference type="Proteomes" id="UP000000718">
    <property type="component" value="Chromosome"/>
</dbReference>
<keyword evidence="2" id="KW-0175">Coiled coil</keyword>
<feature type="domain" description="Peptidase M16 N-terminal" evidence="3">
    <location>
        <begin position="63"/>
        <end position="182"/>
    </location>
</feature>
<gene>
    <name evidence="5" type="ordered locus">THEYE_A1488</name>
</gene>
<dbReference type="InParanoid" id="B5YG87"/>
<sequence length="437" mass="50416">MNRVNIFFAVFCFIVLFFNSIAGAERMDFKTFKLQNGAKIKYLYRDNIPIVYVSVLIPASPLDEAKPSIAYLTAHLLTHGTKTRTATQIEDEIDFLAISIDKKVTHDYTILTLSTTKRHLKEALNLFFDILINPVFPEEEIKKEVSRVEKSLKQMEQDPSFIAHKTFLKELFGQHPYGRAVEGEPEGLKNITRQDILNFYNKYYSPNNMIFSVVGYIDENELKNLIENPITMWHGNTITRNINPPLFVKRNEPLKIFIKRDDLTQSTIVLGFEGISRKDTDFYALSIMNYILGGGGLTSRLAKQVREERGLAYSIYSTFYPYLFPGAFYIEVKTKNENTQNVIKLIMEELKKMKEKAVTSEEMKEAKAFLSGSFPLRIDTMKKISEFLPVIDFYGLGDDYINKYSEYIEKVTMEDIKKVARRILNTDSYIVVVVGKD</sequence>
<dbReference type="eggNOG" id="COG0612">
    <property type="taxonomic scope" value="Bacteria"/>
</dbReference>
<comment type="similarity">
    <text evidence="1">Belongs to the peptidase M16 family.</text>
</comment>
<dbReference type="EnsemblBacteria" id="ACI21709">
    <property type="protein sequence ID" value="ACI21709"/>
    <property type="gene ID" value="THEYE_A1488"/>
</dbReference>
<dbReference type="Gene3D" id="3.30.830.10">
    <property type="entry name" value="Metalloenzyme, LuxS/M16 peptidase-like"/>
    <property type="match status" value="2"/>
</dbReference>
<organism evidence="5 6">
    <name type="scientific">Thermodesulfovibrio yellowstonii (strain ATCC 51303 / DSM 11347 / YP87)</name>
    <dbReference type="NCBI Taxonomy" id="289376"/>
    <lineage>
        <taxon>Bacteria</taxon>
        <taxon>Pseudomonadati</taxon>
        <taxon>Nitrospirota</taxon>
        <taxon>Thermodesulfovibrionia</taxon>
        <taxon>Thermodesulfovibrionales</taxon>
        <taxon>Thermodesulfovibrionaceae</taxon>
        <taxon>Thermodesulfovibrio</taxon>
    </lineage>
</organism>
<evidence type="ECO:0000313" key="6">
    <source>
        <dbReference type="Proteomes" id="UP000000718"/>
    </source>
</evidence>
<dbReference type="EMBL" id="CP001147">
    <property type="protein sequence ID" value="ACI21709.1"/>
    <property type="molecule type" value="Genomic_DNA"/>
</dbReference>
<feature type="domain" description="Peptidase M16 C-terminal" evidence="4">
    <location>
        <begin position="190"/>
        <end position="368"/>
    </location>
</feature>
<evidence type="ECO:0000313" key="5">
    <source>
        <dbReference type="EMBL" id="ACI21709.1"/>
    </source>
</evidence>
<evidence type="ECO:0000259" key="4">
    <source>
        <dbReference type="Pfam" id="PF05193"/>
    </source>
</evidence>
<dbReference type="Pfam" id="PF05193">
    <property type="entry name" value="Peptidase_M16_C"/>
    <property type="match status" value="1"/>
</dbReference>
<dbReference type="PANTHER" id="PTHR11851:SF49">
    <property type="entry name" value="MITOCHONDRIAL-PROCESSING PEPTIDASE SUBUNIT ALPHA"/>
    <property type="match status" value="1"/>
</dbReference>
<dbReference type="InterPro" id="IPR011765">
    <property type="entry name" value="Pept_M16_N"/>
</dbReference>
<dbReference type="SUPFAM" id="SSF63411">
    <property type="entry name" value="LuxS/MPP-like metallohydrolase"/>
    <property type="match status" value="2"/>
</dbReference>
<dbReference type="PATRIC" id="fig|289376.4.peg.1447"/>
<dbReference type="PANTHER" id="PTHR11851">
    <property type="entry name" value="METALLOPROTEASE"/>
    <property type="match status" value="1"/>
</dbReference>
<protein>
    <submittedName>
        <fullName evidence="5">Insulinase family, putative</fullName>
    </submittedName>
</protein>
<reference evidence="6" key="1">
    <citation type="submission" date="2008-08" db="EMBL/GenBank/DDBJ databases">
        <title>The complete genome sequence of Thermodesulfovibrio yellowstonii strain ATCC 51303 / DSM 11347 / YP87.</title>
        <authorList>
            <person name="Dodson R.J."/>
            <person name="Durkin A.S."/>
            <person name="Wu M."/>
            <person name="Eisen J."/>
            <person name="Sutton G."/>
        </authorList>
    </citation>
    <scope>NUCLEOTIDE SEQUENCE [LARGE SCALE GENOMIC DNA]</scope>
    <source>
        <strain evidence="6">ATCC 51303 / DSM 11347 / YP87</strain>
    </source>
</reference>
<name>B5YG87_THEYD</name>
<dbReference type="RefSeq" id="WP_012546417.1">
    <property type="nucleotide sequence ID" value="NC_011296.1"/>
</dbReference>
<evidence type="ECO:0000256" key="2">
    <source>
        <dbReference type="SAM" id="Coils"/>
    </source>
</evidence>
<dbReference type="InterPro" id="IPR007863">
    <property type="entry name" value="Peptidase_M16_C"/>
</dbReference>
<dbReference type="HOGENOM" id="CLU_009902_6_1_0"/>
<reference evidence="5 6" key="2">
    <citation type="journal article" date="2015" name="Genome Announc.">
        <title>Genome Sequence of the Sulfate-Reducing Thermophilic Bacterium Thermodesulfovibrio yellowstonii Strain DSM 11347T (Phylum Nitrospirae).</title>
        <authorList>
            <person name="Bhatnagar S."/>
            <person name="Badger J.H."/>
            <person name="Madupu R."/>
            <person name="Khouri H.M."/>
            <person name="O'Connor E.M."/>
            <person name="Robb F.T."/>
            <person name="Ward N.L."/>
            <person name="Eisen J.A."/>
        </authorList>
    </citation>
    <scope>NUCLEOTIDE SEQUENCE [LARGE SCALE GENOMIC DNA]</scope>
    <source>
        <strain evidence="6">ATCC 51303 / DSM 11347 / YP87</strain>
    </source>
</reference>
<dbReference type="KEGG" id="tye:THEYE_A1488"/>
<dbReference type="InterPro" id="IPR011249">
    <property type="entry name" value="Metalloenz_LuxS/M16"/>
</dbReference>
<evidence type="ECO:0000256" key="1">
    <source>
        <dbReference type="ARBA" id="ARBA00007261"/>
    </source>
</evidence>
<evidence type="ECO:0000259" key="3">
    <source>
        <dbReference type="Pfam" id="PF00675"/>
    </source>
</evidence>
<dbReference type="GO" id="GO:0046872">
    <property type="term" value="F:metal ion binding"/>
    <property type="evidence" value="ECO:0007669"/>
    <property type="project" value="InterPro"/>
</dbReference>
<dbReference type="STRING" id="289376.THEYE_A1488"/>
<feature type="coiled-coil region" evidence="2">
    <location>
        <begin position="336"/>
        <end position="363"/>
    </location>
</feature>
<accession>B5YG87</accession>
<dbReference type="OrthoDB" id="9811314at2"/>
<proteinExistence type="inferred from homology"/>
<dbReference type="InterPro" id="IPR050361">
    <property type="entry name" value="MPP/UQCRC_Complex"/>
</dbReference>